<evidence type="ECO:0000256" key="4">
    <source>
        <dbReference type="ARBA" id="ARBA00022801"/>
    </source>
</evidence>
<dbReference type="PANTHER" id="PTHR43856">
    <property type="entry name" value="CARDIOLIPIN HYDROLASE"/>
    <property type="match status" value="1"/>
</dbReference>
<dbReference type="CDD" id="cd09173">
    <property type="entry name" value="PLDc_Nuc_like_unchar1_2"/>
    <property type="match status" value="1"/>
</dbReference>
<dbReference type="SUPFAM" id="SSF56024">
    <property type="entry name" value="Phospholipase D/nuclease"/>
    <property type="match status" value="2"/>
</dbReference>
<dbReference type="PROSITE" id="PS50035">
    <property type="entry name" value="PLD"/>
    <property type="match status" value="1"/>
</dbReference>
<dbReference type="Gene3D" id="3.30.870.10">
    <property type="entry name" value="Endonuclease Chain A"/>
    <property type="match status" value="2"/>
</dbReference>
<evidence type="ECO:0000313" key="9">
    <source>
        <dbReference type="Proteomes" id="UP000274358"/>
    </source>
</evidence>
<dbReference type="InterPro" id="IPR051406">
    <property type="entry name" value="PLD_domain"/>
</dbReference>
<comment type="similarity">
    <text evidence="2">Belongs to the phospholipase D family.</text>
</comment>
<keyword evidence="5" id="KW-0442">Lipid degradation</keyword>
<evidence type="ECO:0000313" key="8">
    <source>
        <dbReference type="EMBL" id="RUL77691.1"/>
    </source>
</evidence>
<reference evidence="8 9" key="1">
    <citation type="submission" date="2018-12" db="EMBL/GenBank/DDBJ databases">
        <title>Dyella dinghuensis sp. nov. DHOA06 and Dyella choica sp. nov. 4M-K27, isolated from forest soil.</title>
        <authorList>
            <person name="Qiu L.-H."/>
            <person name="Gao Z.-H."/>
        </authorList>
    </citation>
    <scope>NUCLEOTIDE SEQUENCE [LARGE SCALE GENOMIC DNA]</scope>
    <source>
        <strain evidence="8 9">4M-K27</strain>
    </source>
</reference>
<evidence type="ECO:0000256" key="2">
    <source>
        <dbReference type="ARBA" id="ARBA00008664"/>
    </source>
</evidence>
<dbReference type="AlphaFoldDB" id="A0A3S0PPY8"/>
<evidence type="ECO:0000259" key="7">
    <source>
        <dbReference type="PROSITE" id="PS50035"/>
    </source>
</evidence>
<evidence type="ECO:0000256" key="5">
    <source>
        <dbReference type="ARBA" id="ARBA00022963"/>
    </source>
</evidence>
<sequence>MENATNIQIKAYANADSTTVIWRTDKAIPGCLGFALHRRSAGGGNEVVIENRIGFQSDASAAPGEHKPSDIWPIQRMIWSDYTAEGAGHVQYRVVAKIGKPGALKDGVASDWCAAVEVGTGKTDGFKAYFNRGIVPSQYMARTGQAITRGKPQDIEKPGNPLREELGGVLLSALTGLMKQSNANGETIYAALYELNDVELIDALKAFGKRGHLLLGSGAYGNKKGKKVTDENADVRKALKASRTIAVYDRLVTNPHFAHNKFVVFCDKHQQPVRVWTGSTNWTVTGLCTQVNNGILVESPELASAYLARWQALMQAKNAYPPSLAQQGSKPAHAVVGKAKAPATAWNVPCNQLVDLADARRLIQGARQGVLFLFFNPGPKGTLLNDILALDQDNLYIHGVVNADPGGGKAPILSLHEHGSRVDADPEVTLPANINEYLSPWFKNEPGGPMVMIHSKVVVVDPFGPHPVVMTGSHNLGPKASMKNDDNLLIVENAPGLAQEYAVNIMGVFDHYKFRQNHHVSAKSAKPKKGAAKATKWGGLQDDPSWQDAYLQPAHQRELAFWFGEFHPAAPGRSTAHVLRHGHAGHAVEVAAHRGKSRRASKKRA</sequence>
<dbReference type="PANTHER" id="PTHR43856:SF1">
    <property type="entry name" value="MITOCHONDRIAL CARDIOLIPIN HYDROLASE"/>
    <property type="match status" value="1"/>
</dbReference>
<dbReference type="Pfam" id="PF13091">
    <property type="entry name" value="PLDc_2"/>
    <property type="match status" value="2"/>
</dbReference>
<dbReference type="GO" id="GO:0016042">
    <property type="term" value="P:lipid catabolic process"/>
    <property type="evidence" value="ECO:0007669"/>
    <property type="project" value="UniProtKB-KW"/>
</dbReference>
<comment type="catalytic activity">
    <reaction evidence="1">
        <text>a 1,2-diacyl-sn-glycero-3-phosphocholine + H2O = a 1,2-diacyl-sn-glycero-3-phosphate + choline + H(+)</text>
        <dbReference type="Rhea" id="RHEA:14445"/>
        <dbReference type="ChEBI" id="CHEBI:15354"/>
        <dbReference type="ChEBI" id="CHEBI:15377"/>
        <dbReference type="ChEBI" id="CHEBI:15378"/>
        <dbReference type="ChEBI" id="CHEBI:57643"/>
        <dbReference type="ChEBI" id="CHEBI:58608"/>
        <dbReference type="EC" id="3.1.4.4"/>
    </reaction>
</comment>
<dbReference type="GO" id="GO:0016891">
    <property type="term" value="F:RNA endonuclease activity producing 5'-phosphomonoesters, hydrolytic mechanism"/>
    <property type="evidence" value="ECO:0007669"/>
    <property type="project" value="TreeGrafter"/>
</dbReference>
<keyword evidence="9" id="KW-1185">Reference proteome</keyword>
<comment type="caution">
    <text evidence="8">The sequence shown here is derived from an EMBL/GenBank/DDBJ whole genome shotgun (WGS) entry which is preliminary data.</text>
</comment>
<keyword evidence="4" id="KW-0378">Hydrolase</keyword>
<accession>A0A3S0PPY8</accession>
<organism evidence="8 9">
    <name type="scientific">Dyella choica</name>
    <dbReference type="NCBI Taxonomy" id="1927959"/>
    <lineage>
        <taxon>Bacteria</taxon>
        <taxon>Pseudomonadati</taxon>
        <taxon>Pseudomonadota</taxon>
        <taxon>Gammaproteobacteria</taxon>
        <taxon>Lysobacterales</taxon>
        <taxon>Rhodanobacteraceae</taxon>
        <taxon>Dyella</taxon>
    </lineage>
</organism>
<dbReference type="EC" id="3.1.4.4" evidence="3"/>
<dbReference type="RefSeq" id="WP_126684087.1">
    <property type="nucleotide sequence ID" value="NZ_RYYV01000004.1"/>
</dbReference>
<evidence type="ECO:0000256" key="1">
    <source>
        <dbReference type="ARBA" id="ARBA00000798"/>
    </source>
</evidence>
<keyword evidence="6" id="KW-0443">Lipid metabolism</keyword>
<dbReference type="OrthoDB" id="9762009at2"/>
<dbReference type="Proteomes" id="UP000274358">
    <property type="component" value="Unassembled WGS sequence"/>
</dbReference>
<gene>
    <name evidence="8" type="ORF">EKH80_07420</name>
</gene>
<dbReference type="GO" id="GO:0006793">
    <property type="term" value="P:phosphorus metabolic process"/>
    <property type="evidence" value="ECO:0007669"/>
    <property type="project" value="UniProtKB-ARBA"/>
</dbReference>
<proteinExistence type="inferred from homology"/>
<dbReference type="GO" id="GO:0004630">
    <property type="term" value="F:phospholipase D activity"/>
    <property type="evidence" value="ECO:0007669"/>
    <property type="project" value="UniProtKB-EC"/>
</dbReference>
<evidence type="ECO:0000256" key="6">
    <source>
        <dbReference type="ARBA" id="ARBA00023098"/>
    </source>
</evidence>
<protein>
    <recommendedName>
        <fullName evidence="3">phospholipase D</fullName>
        <ecNumber evidence="3">3.1.4.4</ecNumber>
    </recommendedName>
</protein>
<dbReference type="InterPro" id="IPR001736">
    <property type="entry name" value="PLipase_D/transphosphatidylase"/>
</dbReference>
<feature type="domain" description="PLD phosphodiesterase" evidence="7">
    <location>
        <begin position="449"/>
        <end position="480"/>
    </location>
</feature>
<name>A0A3S0PPY8_9GAMM</name>
<dbReference type="EMBL" id="RYYV01000004">
    <property type="protein sequence ID" value="RUL77691.1"/>
    <property type="molecule type" value="Genomic_DNA"/>
</dbReference>
<evidence type="ECO:0000256" key="3">
    <source>
        <dbReference type="ARBA" id="ARBA00012027"/>
    </source>
</evidence>
<dbReference type="InterPro" id="IPR025202">
    <property type="entry name" value="PLD-like_dom"/>
</dbReference>